<dbReference type="Pfam" id="PF01926">
    <property type="entry name" value="MMR_HSR1"/>
    <property type="match status" value="1"/>
</dbReference>
<dbReference type="PANTHER" id="PTHR11089:SF9">
    <property type="entry name" value="NUCLEOLAR GTP-BINDING PROTEIN 2"/>
    <property type="match status" value="1"/>
</dbReference>
<feature type="compositionally biased region" description="Acidic residues" evidence="8">
    <location>
        <begin position="1590"/>
        <end position="1610"/>
    </location>
</feature>
<dbReference type="Gene3D" id="3.40.50.300">
    <property type="entry name" value="P-loop containing nucleotide triphosphate hydrolases"/>
    <property type="match status" value="1"/>
</dbReference>
<feature type="domain" description="CP-type G" evidence="10">
    <location>
        <begin position="1264"/>
        <end position="1425"/>
    </location>
</feature>
<comment type="function">
    <text evidence="1 7">GTPase that associates with pre-60S ribosomal subunits in the nucleolus and is required for their nuclear export and maturation.</text>
</comment>
<feature type="compositionally biased region" description="Low complexity" evidence="8">
    <location>
        <begin position="1053"/>
        <end position="1067"/>
    </location>
</feature>
<evidence type="ECO:0000259" key="10">
    <source>
        <dbReference type="PROSITE" id="PS51721"/>
    </source>
</evidence>
<dbReference type="InterPro" id="IPR006073">
    <property type="entry name" value="GTP-bd"/>
</dbReference>
<dbReference type="InterPro" id="IPR027417">
    <property type="entry name" value="P-loop_NTPase"/>
</dbReference>
<protein>
    <recommendedName>
        <fullName evidence="3 7">Nucleolar GTP-binding protein 2</fullName>
    </recommendedName>
</protein>
<dbReference type="GO" id="GO:0031267">
    <property type="term" value="F:small GTPase binding"/>
    <property type="evidence" value="ECO:0007669"/>
    <property type="project" value="InterPro"/>
</dbReference>
<evidence type="ECO:0000256" key="7">
    <source>
        <dbReference type="RuleBase" id="RU364023"/>
    </source>
</evidence>
<feature type="compositionally biased region" description="Basic and acidic residues" evidence="8">
    <location>
        <begin position="1540"/>
        <end position="1563"/>
    </location>
</feature>
<dbReference type="InterPro" id="IPR050755">
    <property type="entry name" value="TRAFAC_YlqF/YawG_RiboMat"/>
</dbReference>
<dbReference type="EMBL" id="JABXXO010000001">
    <property type="protein sequence ID" value="KAF7784984.1"/>
    <property type="molecule type" value="Genomic_DNA"/>
</dbReference>
<dbReference type="Gene3D" id="1.25.10.10">
    <property type="entry name" value="Leucine-rich Repeat Variant"/>
    <property type="match status" value="1"/>
</dbReference>
<gene>
    <name evidence="11" type="ORF">Agabi119p4_1149</name>
</gene>
<dbReference type="SUPFAM" id="SSF52540">
    <property type="entry name" value="P-loop containing nucleoside triphosphate hydrolases"/>
    <property type="match status" value="1"/>
</dbReference>
<accession>A0A8H7FC17</accession>
<feature type="domain" description="Importin N-terminal" evidence="9">
    <location>
        <begin position="25"/>
        <end position="101"/>
    </location>
</feature>
<evidence type="ECO:0000313" key="12">
    <source>
        <dbReference type="Proteomes" id="UP000629468"/>
    </source>
</evidence>
<dbReference type="Pfam" id="PF03810">
    <property type="entry name" value="IBN_N"/>
    <property type="match status" value="1"/>
</dbReference>
<evidence type="ECO:0000313" key="11">
    <source>
        <dbReference type="EMBL" id="KAF7784984.1"/>
    </source>
</evidence>
<keyword evidence="4 7" id="KW-0547">Nucleotide-binding</keyword>
<keyword evidence="5 7" id="KW-0342">GTP-binding</keyword>
<evidence type="ECO:0000256" key="3">
    <source>
        <dbReference type="ARBA" id="ARBA00022127"/>
    </source>
</evidence>
<organism evidence="11 12">
    <name type="scientific">Agaricus bisporus var. burnettii</name>
    <dbReference type="NCBI Taxonomy" id="192524"/>
    <lineage>
        <taxon>Eukaryota</taxon>
        <taxon>Fungi</taxon>
        <taxon>Dikarya</taxon>
        <taxon>Basidiomycota</taxon>
        <taxon>Agaricomycotina</taxon>
        <taxon>Agaricomycetes</taxon>
        <taxon>Agaricomycetidae</taxon>
        <taxon>Agaricales</taxon>
        <taxon>Agaricineae</taxon>
        <taxon>Agaricaceae</taxon>
        <taxon>Agaricus</taxon>
    </lineage>
</organism>
<comment type="subcellular location">
    <subcellularLocation>
        <location evidence="2 7">Nucleus</location>
        <location evidence="2 7">Nucleolus</location>
    </subcellularLocation>
</comment>
<dbReference type="InterPro" id="IPR011989">
    <property type="entry name" value="ARM-like"/>
</dbReference>
<dbReference type="Pfam" id="PF25018">
    <property type="entry name" value="HEAT_IPO9_c"/>
    <property type="match status" value="1"/>
</dbReference>
<evidence type="ECO:0000256" key="1">
    <source>
        <dbReference type="ARBA" id="ARBA00003892"/>
    </source>
</evidence>
<dbReference type="FunFam" id="3.40.50.300:FF:000559">
    <property type="entry name" value="Nuclear/nucleolar GTPase 2"/>
    <property type="match status" value="1"/>
</dbReference>
<feature type="compositionally biased region" description="Basic and acidic residues" evidence="8">
    <location>
        <begin position="1660"/>
        <end position="1669"/>
    </location>
</feature>
<dbReference type="GO" id="GO:0005730">
    <property type="term" value="C:nucleolus"/>
    <property type="evidence" value="ECO:0007669"/>
    <property type="project" value="UniProtKB-SubCell"/>
</dbReference>
<evidence type="ECO:0000259" key="9">
    <source>
        <dbReference type="PROSITE" id="PS50166"/>
    </source>
</evidence>
<dbReference type="Pfam" id="PF08153">
    <property type="entry name" value="NGP1NT"/>
    <property type="match status" value="1"/>
</dbReference>
<evidence type="ECO:0000256" key="5">
    <source>
        <dbReference type="ARBA" id="ARBA00023134"/>
    </source>
</evidence>
<dbReference type="PROSITE" id="PS51721">
    <property type="entry name" value="G_CP"/>
    <property type="match status" value="1"/>
</dbReference>
<dbReference type="InterPro" id="IPR023179">
    <property type="entry name" value="GTP-bd_ortho_bundle_sf"/>
</dbReference>
<keyword evidence="6 7" id="KW-0539">Nucleus</keyword>
<proteinExistence type="inferred from homology"/>
<feature type="compositionally biased region" description="Polar residues" evidence="8">
    <location>
        <begin position="1569"/>
        <end position="1578"/>
    </location>
</feature>
<dbReference type="PROSITE" id="PS50166">
    <property type="entry name" value="IMPORTIN_B_NT"/>
    <property type="match status" value="1"/>
</dbReference>
<feature type="compositionally biased region" description="Basic and acidic residues" evidence="8">
    <location>
        <begin position="1611"/>
        <end position="1626"/>
    </location>
</feature>
<evidence type="ECO:0000256" key="2">
    <source>
        <dbReference type="ARBA" id="ARBA00004604"/>
    </source>
</evidence>
<dbReference type="InterPro" id="IPR001494">
    <property type="entry name" value="Importin-beta_N"/>
</dbReference>
<dbReference type="InterPro" id="IPR056840">
    <property type="entry name" value="HEAT_IPO9_central"/>
</dbReference>
<evidence type="ECO:0000256" key="4">
    <source>
        <dbReference type="ARBA" id="ARBA00022741"/>
    </source>
</evidence>
<reference evidence="11 12" key="1">
    <citation type="journal article" name="Sci. Rep.">
        <title>Telomere-to-telomere assembled and centromere annotated genomes of the two main subspecies of the button mushroom Agaricus bisporus reveal especially polymorphic chromosome ends.</title>
        <authorList>
            <person name="Sonnenberg A.S.M."/>
            <person name="Sedaghat-Telgerd N."/>
            <person name="Lavrijssen B."/>
            <person name="Ohm R.A."/>
            <person name="Hendrickx P.M."/>
            <person name="Scholtmeijer K."/>
            <person name="Baars J.J.P."/>
            <person name="van Peer A."/>
        </authorList>
    </citation>
    <scope>NUCLEOTIDE SEQUENCE [LARGE SCALE GENOMIC DNA]</scope>
    <source>
        <strain evidence="11 12">H119_p4</strain>
    </source>
</reference>
<name>A0A8H7FC17_AGABI</name>
<comment type="similarity">
    <text evidence="7">Belongs to the TRAFAC class YlqF/YawG GTPase family. NOG2 subfamily.</text>
</comment>
<feature type="region of interest" description="Disordered" evidence="8">
    <location>
        <begin position="1048"/>
        <end position="1067"/>
    </location>
</feature>
<dbReference type="PRINTS" id="PR00326">
    <property type="entry name" value="GTP1OBG"/>
</dbReference>
<comment type="caution">
    <text evidence="11">The sequence shown here is derived from an EMBL/GenBank/DDBJ whole genome shotgun (WGS) entry which is preliminary data.</text>
</comment>
<dbReference type="InterPro" id="IPR030378">
    <property type="entry name" value="G_CP_dom"/>
</dbReference>
<evidence type="ECO:0000256" key="8">
    <source>
        <dbReference type="SAM" id="MobiDB-lite"/>
    </source>
</evidence>
<feature type="region of interest" description="Disordered" evidence="8">
    <location>
        <begin position="1540"/>
        <end position="1716"/>
    </location>
</feature>
<sequence>MAAASSIAQVLSATLSPDTNTRVAAELKLAESFADFNTGLALAQILLTQDADIPLKQSASIALRKYVRERWSPYFAGFRGAAPSPQIKTQIRQAVFQGLSDPNRRVRSLCAHTLSSIASCDWPDEYPDLLNNLINQLSSGSADSIHGVMQVLTEFIKSDLTEDQILPVLRQLLPVLLNILGATESHSPLTRARTISVFRQCVTALFMVKDQHPQSVKEAVGGVLPVWLEAFKVLLNIDPMSDVSNAKSWDGLAVRIQIFKTLSTIHTSFPKAISPPLMTDFLTASVLHLHALFPVFHHYYLVDEEAVPRTSEDDDTIDLAQLVCPILDFVSETVRHGKSKAWLESNLQQLVLAVFNYVQITHDDEETWAVDANAFVAQENDESQAYSMRMVGFDLLSVLIERLPGPATRAFSSVTNQVIQSSSQARESGNGQWWRPLEAALAAVGSQAEAVLDCVQDEQDSGRAKPIDIEHLLANVVPNILGLSQEPFLQGRGFVFASQFAKLLPLQSSGQYLEAGLQVIESPGAGIPVKISAIKAVHNFFQEGDDTALAPFAPRLAKDLGPILSAASEDTLGLVLESLSVVVQVDKGSWVTPDLAASITQVTLEVWHKNNRDPIFISILTDVLESLAEASSGIYETVVENALPSLRQAIGNSKKEESWVASSAINLAASLARGAPESGLGQGFFSLLAPALFGCLGDAEDRDVIQNGIETLTLIVRKDCNQMVVWVDAEGRNGLEYTLKLVARLLESQDESGGLVIGDLIIHLFRKAGEAILPVLPQLLQAMVVRMKTAKTATFLQSLVCPFAFLISNQRDTTLDLLESMNIDGRSGLDILVQTWCENAETFQGFWASRISTLGLTELLISERPSLRNIVVKGELIVKPETKNVIMTRSKTKKTPHEFTSLPFPVKALKIVIRDLQSGGDSATISAQGHTFDVDSDDGDEEWTEEERQNQGFKAEEFEFLSEMLGPKGVAFDNDDLLDVQDDEDLKSDPVSQMDMQAHLVNFLKTCVAQNTANFNQIADQLSAEEMLVLLPTLVLTVCIDSVQSNLPKMAPTTKKGSSSSKTRSSVSLAKVKGENFYRDAKKISKLKMLKGGKPVRDKEGNIIQAAAFQKGEDETKPGRVQPDRRWFGNTRVISQTALDHFRTSLYKKKDDPYSVLLRRNKLPMALLDDAANPNLRKRSHIVETEPFIETFGPKAQRKRPRLDVGSFEELGKAGAAAATEAENAADATNTGVIEPLAADVVEAPTHADYIEPIYAKGTSRRIYGELYKVIDSSDVILHVIDARDPLGTLCESVLEYVKKEKAHKQVVLVINKCDLVPNWVTSRYIQHLTPRYPTIAFHASPNHSFGKGSLIQLLRQFSQLHSDKKQISVGLVGYPNVGKSSIINTIKSSKVCRVAPIPGETKVWQYISLTKRIYLIDCPGIVPTSAAKDSQTDTVLKGVVRVEALPTPSDHIAALMERIKPLYLSRTYGIPLPNKDRPTEGWDPEDFMDKLARKKGRLLKKGEPDLDSVAKIILSDWVRGRIPFFVSPPERPEELNIAEAKAKAKAERDAKGKGKAGEEPHVPHVKQNLGSIMQKNSFLPEDIQPLERTEEDEDEKSDENEKSDDEVNTDDTRASEEEEELKWTDVFEGIDVADDMESSLASGEGSEPSEIGETEGVEETSRPKKEPRMSTSKRKATNFYSSANERRGDRVKRRRVTDDVRTLGGEGSSYDYLSR</sequence>
<dbReference type="InterPro" id="IPR012971">
    <property type="entry name" value="NOG2_N_dom"/>
</dbReference>
<dbReference type="GO" id="GO:0005525">
    <property type="term" value="F:GTP binding"/>
    <property type="evidence" value="ECO:0007669"/>
    <property type="project" value="UniProtKB-KW"/>
</dbReference>
<dbReference type="SMART" id="SM00913">
    <property type="entry name" value="IBN_N"/>
    <property type="match status" value="1"/>
</dbReference>
<dbReference type="PANTHER" id="PTHR11089">
    <property type="entry name" value="GTP-BINDING PROTEIN-RELATED"/>
    <property type="match status" value="1"/>
</dbReference>
<dbReference type="InterPro" id="IPR024929">
    <property type="entry name" value="GNL2_CP_dom"/>
</dbReference>
<dbReference type="InterPro" id="IPR016024">
    <property type="entry name" value="ARM-type_fold"/>
</dbReference>
<evidence type="ECO:0000256" key="6">
    <source>
        <dbReference type="ARBA" id="ARBA00023242"/>
    </source>
</evidence>
<dbReference type="SUPFAM" id="SSF48371">
    <property type="entry name" value="ARM repeat"/>
    <property type="match status" value="1"/>
</dbReference>
<dbReference type="Gene3D" id="1.10.1580.10">
    <property type="match status" value="1"/>
</dbReference>
<dbReference type="CDD" id="cd01858">
    <property type="entry name" value="NGP_1"/>
    <property type="match status" value="1"/>
</dbReference>
<dbReference type="Proteomes" id="UP000629468">
    <property type="component" value="Unassembled WGS sequence"/>
</dbReference>
<dbReference type="GO" id="GO:0006886">
    <property type="term" value="P:intracellular protein transport"/>
    <property type="evidence" value="ECO:0007669"/>
    <property type="project" value="InterPro"/>
</dbReference>